<sequence length="197" mass="22033">MRSSASLLQRGGALAAARPLLRGAAPHAASSIHWAHPSGTAVKSHAAFRHDYALSEQRRTQYAQMPGKRDQEAFLTQFDPLEVLDLPPDSTVEDIDAAFERAKAKYGPKGACPDPKMVDRVFRAHEILKDPNSPYYLKAHSSQTDRQRLQFQLLPKSKRRLIELQLCVLMLIVFGVAVLVIKLVLRPINRSMRAATR</sequence>
<organism evidence="2 3">
    <name type="scientific">Leishmania martiniquensis</name>
    <dbReference type="NCBI Taxonomy" id="1580590"/>
    <lineage>
        <taxon>Eukaryota</taxon>
        <taxon>Discoba</taxon>
        <taxon>Euglenozoa</taxon>
        <taxon>Kinetoplastea</taxon>
        <taxon>Metakinetoplastina</taxon>
        <taxon>Trypanosomatida</taxon>
        <taxon>Trypanosomatidae</taxon>
        <taxon>Leishmaniinae</taxon>
        <taxon>Leishmania</taxon>
    </lineage>
</organism>
<dbReference type="EMBL" id="JAFEUZ010000025">
    <property type="protein sequence ID" value="KAG5476920.1"/>
    <property type="molecule type" value="Genomic_DNA"/>
</dbReference>
<dbReference type="AlphaFoldDB" id="A0A836HHF8"/>
<keyword evidence="1" id="KW-0812">Transmembrane</keyword>
<evidence type="ECO:0008006" key="4">
    <source>
        <dbReference type="Google" id="ProtNLM"/>
    </source>
</evidence>
<reference evidence="3" key="2">
    <citation type="journal article" date="2021" name="Sci. Data">
        <title>Chromosome-scale genome sequencing, assembly and annotation of six genomes from subfamily Leishmaniinae.</title>
        <authorList>
            <person name="Almutairi H."/>
            <person name="Urbaniak M.D."/>
            <person name="Bates M.D."/>
            <person name="Jariyapan N."/>
            <person name="Kwakye-Nuako G."/>
            <person name="Thomaz Soccol V."/>
            <person name="Al-Salem W.S."/>
            <person name="Dillon R.J."/>
            <person name="Bates P.A."/>
            <person name="Gatherer D."/>
        </authorList>
    </citation>
    <scope>NUCLEOTIDE SEQUENCE [LARGE SCALE GENOMIC DNA]</scope>
</reference>
<keyword evidence="1" id="KW-1133">Transmembrane helix</keyword>
<dbReference type="OrthoDB" id="269783at2759"/>
<protein>
    <recommendedName>
        <fullName evidence="4">J domain-containing protein</fullName>
    </recommendedName>
</protein>
<dbReference type="KEGG" id="lmat:92515237"/>
<comment type="caution">
    <text evidence="2">The sequence shown here is derived from an EMBL/GenBank/DDBJ whole genome shotgun (WGS) entry which is preliminary data.</text>
</comment>
<feature type="transmembrane region" description="Helical" evidence="1">
    <location>
        <begin position="166"/>
        <end position="185"/>
    </location>
</feature>
<evidence type="ECO:0000256" key="1">
    <source>
        <dbReference type="SAM" id="Phobius"/>
    </source>
</evidence>
<dbReference type="Proteomes" id="UP000673552">
    <property type="component" value="Unassembled WGS sequence"/>
</dbReference>
<evidence type="ECO:0000313" key="3">
    <source>
        <dbReference type="Proteomes" id="UP000673552"/>
    </source>
</evidence>
<proteinExistence type="predicted"/>
<keyword evidence="3" id="KW-1185">Reference proteome</keyword>
<reference evidence="3" key="1">
    <citation type="journal article" date="2021" name="Microbiol. Resour. Announc.">
        <title>LGAAP: Leishmaniinae Genome Assembly and Annotation Pipeline.</title>
        <authorList>
            <person name="Almutairi H."/>
            <person name="Urbaniak M.D."/>
            <person name="Bates M.D."/>
            <person name="Jariyapan N."/>
            <person name="Kwakye-Nuako G."/>
            <person name="Thomaz-Soccol V."/>
            <person name="Al-Salem W.S."/>
            <person name="Dillon R.J."/>
            <person name="Bates P.A."/>
            <person name="Gatherer D."/>
        </authorList>
    </citation>
    <scope>NUCLEOTIDE SEQUENCE [LARGE SCALE GENOMIC DNA]</scope>
</reference>
<dbReference type="SUPFAM" id="SSF46565">
    <property type="entry name" value="Chaperone J-domain"/>
    <property type="match status" value="1"/>
</dbReference>
<dbReference type="InterPro" id="IPR036869">
    <property type="entry name" value="J_dom_sf"/>
</dbReference>
<accession>A0A836HHF8</accession>
<dbReference type="RefSeq" id="XP_067178090.1">
    <property type="nucleotide sequence ID" value="XM_067322725.1"/>
</dbReference>
<dbReference type="SMR" id="A0A836HHF8"/>
<gene>
    <name evidence="2" type="ORF">LSCM1_05253</name>
</gene>
<keyword evidence="1" id="KW-0472">Membrane</keyword>
<name>A0A836HHF8_9TRYP</name>
<evidence type="ECO:0000313" key="2">
    <source>
        <dbReference type="EMBL" id="KAG5476920.1"/>
    </source>
</evidence>
<dbReference type="GeneID" id="92515237"/>